<keyword evidence="2" id="KW-0472">Membrane</keyword>
<feature type="transmembrane region" description="Helical" evidence="2">
    <location>
        <begin position="51"/>
        <end position="71"/>
    </location>
</feature>
<feature type="transmembrane region" description="Helical" evidence="2">
    <location>
        <begin position="109"/>
        <end position="131"/>
    </location>
</feature>
<dbReference type="Proteomes" id="UP001221142">
    <property type="component" value="Unassembled WGS sequence"/>
</dbReference>
<name>A0AAD7BPK9_9AGAR</name>
<keyword evidence="2" id="KW-0812">Transmembrane</keyword>
<protein>
    <recommendedName>
        <fullName evidence="3">DUF6533 domain-containing protein</fullName>
    </recommendedName>
</protein>
<dbReference type="InterPro" id="IPR045340">
    <property type="entry name" value="DUF6533"/>
</dbReference>
<dbReference type="AlphaFoldDB" id="A0AAD7BPK9"/>
<dbReference type="EMBL" id="JARKIF010000011">
    <property type="protein sequence ID" value="KAJ7626802.1"/>
    <property type="molecule type" value="Genomic_DNA"/>
</dbReference>
<feature type="transmembrane region" description="Helical" evidence="2">
    <location>
        <begin position="180"/>
        <end position="205"/>
    </location>
</feature>
<keyword evidence="5" id="KW-1185">Reference proteome</keyword>
<evidence type="ECO:0000256" key="1">
    <source>
        <dbReference type="SAM" id="MobiDB-lite"/>
    </source>
</evidence>
<comment type="caution">
    <text evidence="4">The sequence shown here is derived from an EMBL/GenBank/DDBJ whole genome shotgun (WGS) entry which is preliminary data.</text>
</comment>
<sequence>MSSKAINTATTHFLRFRLQYSSLALLYYDYVLTFPREVQYIWRQKFRLSTLLYIGCRYALVANVLYLLAIANKLGQSVVSGALSVVGRLAIIIVFTLRSSAVFGKNKWVFAYMSLVGLACFALDITHVPGLQCSGTAAIPMLSILTIIFETSSTFFTAIRCRQALRVMNSAERRKYSVVSILLQQGVLFFCSISIFTVAGVILQYPGFFQRLPNAFTLPLSCMLTARFILHLRKWYATQLDSTHIDVNSKSATFAFQVSDATTTTNGELTTMFPALAMAMVDEFGPDPTVVDCLLTTENAAEMLVRRNYMSDQDAYGGDVRGAGQERDEEEEEGRVDVKSSVSPSMRETEIV</sequence>
<feature type="region of interest" description="Disordered" evidence="1">
    <location>
        <begin position="315"/>
        <end position="352"/>
    </location>
</feature>
<evidence type="ECO:0000313" key="5">
    <source>
        <dbReference type="Proteomes" id="UP001221142"/>
    </source>
</evidence>
<evidence type="ECO:0000313" key="4">
    <source>
        <dbReference type="EMBL" id="KAJ7626802.1"/>
    </source>
</evidence>
<accession>A0AAD7BPK9</accession>
<feature type="domain" description="DUF6533" evidence="3">
    <location>
        <begin position="20"/>
        <end position="59"/>
    </location>
</feature>
<evidence type="ECO:0000259" key="3">
    <source>
        <dbReference type="Pfam" id="PF20151"/>
    </source>
</evidence>
<feature type="transmembrane region" description="Helical" evidence="2">
    <location>
        <begin position="137"/>
        <end position="159"/>
    </location>
</feature>
<gene>
    <name evidence="4" type="ORF">FB45DRAFT_920115</name>
</gene>
<feature type="transmembrane region" description="Helical" evidence="2">
    <location>
        <begin position="77"/>
        <end position="97"/>
    </location>
</feature>
<dbReference type="Pfam" id="PF20151">
    <property type="entry name" value="DUF6533"/>
    <property type="match status" value="1"/>
</dbReference>
<keyword evidence="2" id="KW-1133">Transmembrane helix</keyword>
<evidence type="ECO:0000256" key="2">
    <source>
        <dbReference type="SAM" id="Phobius"/>
    </source>
</evidence>
<organism evidence="4 5">
    <name type="scientific">Roridomyces roridus</name>
    <dbReference type="NCBI Taxonomy" id="1738132"/>
    <lineage>
        <taxon>Eukaryota</taxon>
        <taxon>Fungi</taxon>
        <taxon>Dikarya</taxon>
        <taxon>Basidiomycota</taxon>
        <taxon>Agaricomycotina</taxon>
        <taxon>Agaricomycetes</taxon>
        <taxon>Agaricomycetidae</taxon>
        <taxon>Agaricales</taxon>
        <taxon>Marasmiineae</taxon>
        <taxon>Mycenaceae</taxon>
        <taxon>Roridomyces</taxon>
    </lineage>
</organism>
<proteinExistence type="predicted"/>
<reference evidence="4" key="1">
    <citation type="submission" date="2023-03" db="EMBL/GenBank/DDBJ databases">
        <title>Massive genome expansion in bonnet fungi (Mycena s.s.) driven by repeated elements and novel gene families across ecological guilds.</title>
        <authorList>
            <consortium name="Lawrence Berkeley National Laboratory"/>
            <person name="Harder C.B."/>
            <person name="Miyauchi S."/>
            <person name="Viragh M."/>
            <person name="Kuo A."/>
            <person name="Thoen E."/>
            <person name="Andreopoulos B."/>
            <person name="Lu D."/>
            <person name="Skrede I."/>
            <person name="Drula E."/>
            <person name="Henrissat B."/>
            <person name="Morin E."/>
            <person name="Kohler A."/>
            <person name="Barry K."/>
            <person name="LaButti K."/>
            <person name="Morin E."/>
            <person name="Salamov A."/>
            <person name="Lipzen A."/>
            <person name="Mereny Z."/>
            <person name="Hegedus B."/>
            <person name="Baldrian P."/>
            <person name="Stursova M."/>
            <person name="Weitz H."/>
            <person name="Taylor A."/>
            <person name="Grigoriev I.V."/>
            <person name="Nagy L.G."/>
            <person name="Martin F."/>
            <person name="Kauserud H."/>
        </authorList>
    </citation>
    <scope>NUCLEOTIDE SEQUENCE</scope>
    <source>
        <strain evidence="4">9284</strain>
    </source>
</reference>